<dbReference type="EMBL" id="RDOM01000073">
    <property type="protein sequence ID" value="MBF4273931.1"/>
    <property type="molecule type" value="Genomic_DNA"/>
</dbReference>
<feature type="transmembrane region" description="Helical" evidence="8">
    <location>
        <begin position="24"/>
        <end position="44"/>
    </location>
</feature>
<name>A0AAW4AEM0_VIBAN</name>
<evidence type="ECO:0000313" key="10">
    <source>
        <dbReference type="EMBL" id="MBF4273931.1"/>
    </source>
</evidence>
<feature type="domain" description="AprE-like beta-barrel" evidence="9">
    <location>
        <begin position="297"/>
        <end position="390"/>
    </location>
</feature>
<reference evidence="10 11" key="1">
    <citation type="journal article" date="2021" name="PeerJ">
        <title>Analysis of 44 Vibrio anguillarum genomes reveals high genetic diversity.</title>
        <authorList>
            <person name="Hansen M.J."/>
            <person name="Dalsgaard I."/>
        </authorList>
    </citation>
    <scope>NUCLEOTIDE SEQUENCE [LARGE SCALE GENOMIC DNA]</scope>
    <source>
        <strain evidence="10 11">17-16730-2A</strain>
    </source>
</reference>
<evidence type="ECO:0000259" key="9">
    <source>
        <dbReference type="Pfam" id="PF26002"/>
    </source>
</evidence>
<dbReference type="InterPro" id="IPR058982">
    <property type="entry name" value="Beta-barrel_AprE"/>
</dbReference>
<protein>
    <submittedName>
        <fullName evidence="10">HlyD family efflux transporter periplasmic adaptor subunit</fullName>
    </submittedName>
</protein>
<evidence type="ECO:0000256" key="8">
    <source>
        <dbReference type="SAM" id="Phobius"/>
    </source>
</evidence>
<accession>A0AAW4AEM0</accession>
<organism evidence="10 11">
    <name type="scientific">Vibrio anguillarum</name>
    <name type="common">Listonella anguillarum</name>
    <dbReference type="NCBI Taxonomy" id="55601"/>
    <lineage>
        <taxon>Bacteria</taxon>
        <taxon>Pseudomonadati</taxon>
        <taxon>Pseudomonadota</taxon>
        <taxon>Gammaproteobacteria</taxon>
        <taxon>Vibrionales</taxon>
        <taxon>Vibrionaceae</taxon>
        <taxon>Vibrio</taxon>
    </lineage>
</organism>
<dbReference type="GO" id="GO:0055085">
    <property type="term" value="P:transmembrane transport"/>
    <property type="evidence" value="ECO:0007669"/>
    <property type="project" value="InterPro"/>
</dbReference>
<keyword evidence="5 8" id="KW-1133">Transmembrane helix</keyword>
<dbReference type="PRINTS" id="PR01490">
    <property type="entry name" value="RTXTOXIND"/>
</dbReference>
<dbReference type="RefSeq" id="WP_107489873.1">
    <property type="nucleotide sequence ID" value="NZ_CP020533.1"/>
</dbReference>
<sequence>MFRKEVVKANQQRLYGRVSLTQPISLHVSVTFIFVAFVVIVIYLSQASFSRKEIVKGYLLPGKGVVKVFTHRSGVIDRLYVEEGETVQQGDDLLKIKNSQNLATGVELSVALSQELSLQIKYLQQELNANNEMFRKDNWHIIEQKKQLANRLTLINEAISTNNIKLSIKEKKKEKNKKLLENGYISTTQYDESEEEYLEILEEENGLKRELAQTRFEISLLESKYLELPERKIINEANLKRKISELKSQITDLKNQFEFIEKAPESGVITAIQPIEGSKVDVNTPLLSILPIDSPLEIELLLPTRSAGFIEIGNKVNVRFDAFPYQKFGFITGVISNIDKVVVLPSEKVLPIQLDEAMYRVRAKLNQQSIKAYGKKFPLKVGMIADADIILEKRALLEWLLDPIYAVKGKLG</sequence>
<proteinExistence type="inferred from homology"/>
<dbReference type="InterPro" id="IPR006144">
    <property type="entry name" value="Secretion_HlyD_CS"/>
</dbReference>
<dbReference type="PANTHER" id="PTHR30386:SF28">
    <property type="entry name" value="EXPORTED PROTEIN"/>
    <property type="match status" value="1"/>
</dbReference>
<feature type="coiled-coil region" evidence="7">
    <location>
        <begin position="236"/>
        <end position="263"/>
    </location>
</feature>
<comment type="caution">
    <text evidence="10">The sequence shown here is derived from an EMBL/GenBank/DDBJ whole genome shotgun (WGS) entry which is preliminary data.</text>
</comment>
<dbReference type="Gene3D" id="2.40.30.170">
    <property type="match status" value="1"/>
</dbReference>
<comment type="subcellular location">
    <subcellularLocation>
        <location evidence="1">Membrane</location>
        <topology evidence="1">Single-pass membrane protein</topology>
    </subcellularLocation>
</comment>
<comment type="similarity">
    <text evidence="2">Belongs to the membrane fusion protein (MFP) (TC 8.A.1) family.</text>
</comment>
<dbReference type="Pfam" id="PF26002">
    <property type="entry name" value="Beta-barrel_AprE"/>
    <property type="match status" value="1"/>
</dbReference>
<dbReference type="PROSITE" id="PS00543">
    <property type="entry name" value="HLYD_FAMILY"/>
    <property type="match status" value="1"/>
</dbReference>
<evidence type="ECO:0000256" key="2">
    <source>
        <dbReference type="ARBA" id="ARBA00009477"/>
    </source>
</evidence>
<keyword evidence="6 8" id="KW-0472">Membrane</keyword>
<dbReference type="Gene3D" id="2.40.50.100">
    <property type="match status" value="1"/>
</dbReference>
<dbReference type="InterPro" id="IPR050739">
    <property type="entry name" value="MFP"/>
</dbReference>
<gene>
    <name evidence="10" type="ORF">EAY07_18260</name>
</gene>
<dbReference type="GO" id="GO:0016020">
    <property type="term" value="C:membrane"/>
    <property type="evidence" value="ECO:0007669"/>
    <property type="project" value="UniProtKB-SubCell"/>
</dbReference>
<evidence type="ECO:0000256" key="5">
    <source>
        <dbReference type="ARBA" id="ARBA00022989"/>
    </source>
</evidence>
<keyword evidence="7" id="KW-0175">Coiled coil</keyword>
<dbReference type="AlphaFoldDB" id="A0AAW4AEM0"/>
<evidence type="ECO:0000256" key="6">
    <source>
        <dbReference type="ARBA" id="ARBA00023136"/>
    </source>
</evidence>
<dbReference type="Proteomes" id="UP000722957">
    <property type="component" value="Unassembled WGS sequence"/>
</dbReference>
<evidence type="ECO:0000256" key="1">
    <source>
        <dbReference type="ARBA" id="ARBA00004167"/>
    </source>
</evidence>
<evidence type="ECO:0000256" key="7">
    <source>
        <dbReference type="SAM" id="Coils"/>
    </source>
</evidence>
<keyword evidence="4 8" id="KW-0812">Transmembrane</keyword>
<dbReference type="GO" id="GO:0009306">
    <property type="term" value="P:protein secretion"/>
    <property type="evidence" value="ECO:0007669"/>
    <property type="project" value="InterPro"/>
</dbReference>
<evidence type="ECO:0000313" key="11">
    <source>
        <dbReference type="Proteomes" id="UP000722957"/>
    </source>
</evidence>
<evidence type="ECO:0000256" key="4">
    <source>
        <dbReference type="ARBA" id="ARBA00022692"/>
    </source>
</evidence>
<evidence type="ECO:0000256" key="3">
    <source>
        <dbReference type="ARBA" id="ARBA00022448"/>
    </source>
</evidence>
<keyword evidence="3" id="KW-0813">Transport</keyword>
<dbReference type="PANTHER" id="PTHR30386">
    <property type="entry name" value="MEMBRANE FUSION SUBUNIT OF EMRAB-TOLC MULTIDRUG EFFLUX PUMP"/>
    <property type="match status" value="1"/>
</dbReference>